<evidence type="ECO:0008006" key="3">
    <source>
        <dbReference type="Google" id="ProtNLM"/>
    </source>
</evidence>
<dbReference type="Proteomes" id="UP000254156">
    <property type="component" value="Unassembled WGS sequence"/>
</dbReference>
<proteinExistence type="predicted"/>
<reference evidence="1 2" key="1">
    <citation type="submission" date="2018-06" db="EMBL/GenBank/DDBJ databases">
        <authorList>
            <consortium name="Pathogen Informatics"/>
            <person name="Doyle S."/>
        </authorList>
    </citation>
    <scope>NUCLEOTIDE SEQUENCE [LARGE SCALE GENOMIC DNA]</scope>
    <source>
        <strain evidence="1 2">NCTC11632</strain>
    </source>
</reference>
<dbReference type="SUPFAM" id="SSF49478">
    <property type="entry name" value="Cna protein B-type domain"/>
    <property type="match status" value="1"/>
</dbReference>
<dbReference type="EMBL" id="UGTF01000002">
    <property type="protein sequence ID" value="SUB88337.1"/>
    <property type="molecule type" value="Genomic_DNA"/>
</dbReference>
<dbReference type="AlphaFoldDB" id="A0A379E6K2"/>
<accession>A0A379E6K2</accession>
<sequence>MFFWNVNKHLSLRKTVVKYCSVLLLFSGILLESLFFSLHAQQTVKGGVYDAVSGNPLQNSIIRLFRLSDSTKQLVNYTLADERGFFELTYRKNGRYLLSCTLLGYNRAVSDTLSLNGVSLKYTFRLHSADIVLNEVVIRNHPIRQRGDTIDYRVGSFTKGNDRSLEDVLKRMPGITVSDLGEIKYQGKSVSHVYIEDSDMLGGRYNMATRSLKPDDVASVQVYENHQPVRVLREIQISDRAALNIRLKQKALGHWLFDALLAAGADKRQLLAQGELTAMAFYRRWQTMLMTKTNNRGDDYMRGRGVHRKSDTESAIIPARSPYPSVPAKQAPEGMASFASLNGIVKFSKEKQLKSSIHLLLDRNINETRQNRYYLPDRKEGADKHISESIWQKSKKSELQGDLDYGYNGDKLYIRSISQWTWGHHSDPVSLEKSVDNLNEHFIEKSKYNTYALNNKTSFYRKSDTRIYQLESEIDYTASPDYYLQVFNPFDLQAYQHIRDRHFKALLYGELNYRIGRSGMLGVNLKTMLEQQNINTVGQDIRRTSPLYINDLSGMIYGFTASPLYSYRGGNYVWYLGCPVTFRGMRVHVKNDDRKFSPFHMYWGCYFRANFKLSGRNKLNFSFYWNSEADERLTDYATGSVIRSYNRSFVPGGGFRMPYKQMTVNGEWEFKNPVASFFMNSHISYNNNRQEGMPSLMLDDQGNEKKSFIESLSARRSNFTLSNQISKMIMERNLTLKLWLGYSFGKSFIYYNKERTEQLLSSYTVQPVIEYNPLSWLNIHLHGSWTASSMYTVQAKDRYNAVQQQLKGGWTTEVFPIKSLSAYVMCEGEYIRSDKRYGNNHYNLFITSGIRYAFSTVDIWLEARNLGNRSRIHREYFSDLTETVIQYKIRPLDVTLGCKVRF</sequence>
<gene>
    <name evidence="1" type="ORF">NCTC11632_00406</name>
</gene>
<protein>
    <recommendedName>
        <fullName evidence="3">Outer membrane protein beta-barrel domain-containing protein</fullName>
    </recommendedName>
</protein>
<evidence type="ECO:0000313" key="2">
    <source>
        <dbReference type="Proteomes" id="UP000254156"/>
    </source>
</evidence>
<organism evidence="1 2">
    <name type="scientific">Porphyromonas macacae</name>
    <dbReference type="NCBI Taxonomy" id="28115"/>
    <lineage>
        <taxon>Bacteria</taxon>
        <taxon>Pseudomonadati</taxon>
        <taxon>Bacteroidota</taxon>
        <taxon>Bacteroidia</taxon>
        <taxon>Bacteroidales</taxon>
        <taxon>Porphyromonadaceae</taxon>
        <taxon>Porphyromonas</taxon>
    </lineage>
</organism>
<name>A0A379E6K2_9PORP</name>
<evidence type="ECO:0000313" key="1">
    <source>
        <dbReference type="EMBL" id="SUB88337.1"/>
    </source>
</evidence>